<proteinExistence type="predicted"/>
<dbReference type="EMBL" id="MN740763">
    <property type="protein sequence ID" value="QHS82190.1"/>
    <property type="molecule type" value="Genomic_DNA"/>
</dbReference>
<accession>A0A6C0AS06</accession>
<reference evidence="1" key="1">
    <citation type="journal article" date="2020" name="Nature">
        <title>Giant virus diversity and host interactions through global metagenomics.</title>
        <authorList>
            <person name="Schulz F."/>
            <person name="Roux S."/>
            <person name="Paez-Espino D."/>
            <person name="Jungbluth S."/>
            <person name="Walsh D.A."/>
            <person name="Denef V.J."/>
            <person name="McMahon K.D."/>
            <person name="Konstantinidis K.T."/>
            <person name="Eloe-Fadrosh E.A."/>
            <person name="Kyrpides N.C."/>
            <person name="Woyke T."/>
        </authorList>
    </citation>
    <scope>NUCLEOTIDE SEQUENCE</scope>
    <source>
        <strain evidence="1">GVMAG-S-1101165-79</strain>
    </source>
</reference>
<sequence length="185" mass="21580">MIQIKSYIFILMNSEYIESPECVSTINEETNTRIYDRNIPSQPLQPYIDVRPVMTKYSYFPIVDPRRKINVPLEKMPTYNVNNVFNPGNTTSPWSGFASNINVESELRNQVYALQKCSQSVYIPESNSDLYNYKFKTITKPNPHELLFNNPSFDEFNPNPNPETIGNTIFLNSTRMQVRDLTKQY</sequence>
<dbReference type="AlphaFoldDB" id="A0A6C0AS06"/>
<protein>
    <submittedName>
        <fullName evidence="1">Uncharacterized protein</fullName>
    </submittedName>
</protein>
<evidence type="ECO:0000313" key="1">
    <source>
        <dbReference type="EMBL" id="QHS82190.1"/>
    </source>
</evidence>
<organism evidence="1">
    <name type="scientific">viral metagenome</name>
    <dbReference type="NCBI Taxonomy" id="1070528"/>
    <lineage>
        <taxon>unclassified sequences</taxon>
        <taxon>metagenomes</taxon>
        <taxon>organismal metagenomes</taxon>
    </lineage>
</organism>
<name>A0A6C0AS06_9ZZZZ</name>